<feature type="region of interest" description="Disordered" evidence="2">
    <location>
        <begin position="183"/>
        <end position="202"/>
    </location>
</feature>
<evidence type="ECO:0000256" key="2">
    <source>
        <dbReference type="SAM" id="MobiDB-lite"/>
    </source>
</evidence>
<sequence>MNAAHDPAAPPELFTWEFATDPYPAYAWLREHAPVHRTRLPSGVEAWLVTRYADARQALADQRLSKDPAHHGGPAHAKGKTGIPGERKAELMTHLLNIDPPDHTRLRRLVSKAFTPRRVAEFAPRVQELTDRLIDGFAARGEADLIHEFAFPLPIYAICDMLGVPAEDQDDFRDWAGQMIRHGGRAASSSEGGGRRESPRGGVARAVKRMRAYLVDLIERKREDLGDDLISGLIRASDHGEHLTGNEAAAMAFILLFAGFETTVNLIGNGTYALLRNPGERARLQRSLAAGESGLLATAVEELLRYDGPVELATWRYATEPLVLGGQRIEPGDPVLVVLAAADRDPERFDAPDTLDLGRTDNQHLGYGHGIHYCLGAPLARLEGQAALATLLTRLPDLRLAVDPDELRWRGGLIMRGLRTLPVEFTPERI</sequence>
<evidence type="ECO:0000313" key="4">
    <source>
        <dbReference type="Proteomes" id="UP001250181"/>
    </source>
</evidence>
<dbReference type="CDD" id="cd11029">
    <property type="entry name" value="CYP107-like"/>
    <property type="match status" value="1"/>
</dbReference>
<dbReference type="PRINTS" id="PR00359">
    <property type="entry name" value="BP450"/>
</dbReference>
<dbReference type="EMBL" id="JAWCTQ010000053">
    <property type="protein sequence ID" value="MDT9686018.1"/>
    <property type="molecule type" value="Genomic_DNA"/>
</dbReference>
<name>A0ABU3QTB2_9ACTN</name>
<dbReference type="Gene3D" id="1.10.630.10">
    <property type="entry name" value="Cytochrome P450"/>
    <property type="match status" value="1"/>
</dbReference>
<dbReference type="InterPro" id="IPR002397">
    <property type="entry name" value="Cyt_P450_B"/>
</dbReference>
<comment type="caution">
    <text evidence="3">The sequence shown here is derived from an EMBL/GenBank/DDBJ whole genome shotgun (WGS) entry which is preliminary data.</text>
</comment>
<feature type="region of interest" description="Disordered" evidence="2">
    <location>
        <begin position="64"/>
        <end position="84"/>
    </location>
</feature>
<comment type="similarity">
    <text evidence="1">Belongs to the cytochrome P450 family.</text>
</comment>
<dbReference type="InterPro" id="IPR001128">
    <property type="entry name" value="Cyt_P450"/>
</dbReference>
<reference evidence="3 4" key="1">
    <citation type="submission" date="2023-09" db="EMBL/GenBank/DDBJ databases">
        <title>Streptomyces sp. nov.: A antagonism against Alternaria gaisen Producing Streptochlin, Isolated from Tamarix root soil.</title>
        <authorList>
            <person name="Chen Y."/>
        </authorList>
    </citation>
    <scope>NUCLEOTIDE SEQUENCE [LARGE SCALE GENOMIC DNA]</scope>
    <source>
        <strain evidence="3 4">TRM76323</strain>
    </source>
</reference>
<dbReference type="SUPFAM" id="SSF48264">
    <property type="entry name" value="Cytochrome P450"/>
    <property type="match status" value="1"/>
</dbReference>
<dbReference type="PANTHER" id="PTHR46696:SF1">
    <property type="entry name" value="CYTOCHROME P450 YJIB-RELATED"/>
    <property type="match status" value="1"/>
</dbReference>
<gene>
    <name evidence="3" type="ORF">RND61_28690</name>
</gene>
<evidence type="ECO:0000256" key="1">
    <source>
        <dbReference type="ARBA" id="ARBA00010617"/>
    </source>
</evidence>
<dbReference type="Pfam" id="PF00067">
    <property type="entry name" value="p450"/>
    <property type="match status" value="1"/>
</dbReference>
<dbReference type="PANTHER" id="PTHR46696">
    <property type="entry name" value="P450, PUTATIVE (EUROFUNG)-RELATED"/>
    <property type="match status" value="1"/>
</dbReference>
<organism evidence="3 4">
    <name type="scientific">Streptomyces tamarix</name>
    <dbReference type="NCBI Taxonomy" id="3078565"/>
    <lineage>
        <taxon>Bacteria</taxon>
        <taxon>Bacillati</taxon>
        <taxon>Actinomycetota</taxon>
        <taxon>Actinomycetes</taxon>
        <taxon>Kitasatosporales</taxon>
        <taxon>Streptomycetaceae</taxon>
        <taxon>Streptomyces</taxon>
    </lineage>
</organism>
<evidence type="ECO:0000313" key="3">
    <source>
        <dbReference type="EMBL" id="MDT9686018.1"/>
    </source>
</evidence>
<dbReference type="RefSeq" id="WP_315881053.1">
    <property type="nucleotide sequence ID" value="NZ_JAWCTQ010000053.1"/>
</dbReference>
<keyword evidence="4" id="KW-1185">Reference proteome</keyword>
<accession>A0ABU3QTB2</accession>
<dbReference type="InterPro" id="IPR036396">
    <property type="entry name" value="Cyt_P450_sf"/>
</dbReference>
<proteinExistence type="inferred from homology"/>
<dbReference type="Proteomes" id="UP001250181">
    <property type="component" value="Unassembled WGS sequence"/>
</dbReference>
<protein>
    <submittedName>
        <fullName evidence="3">Cytochrome P450</fullName>
    </submittedName>
</protein>